<dbReference type="GO" id="GO:0071555">
    <property type="term" value="P:cell wall organization"/>
    <property type="evidence" value="ECO:0007669"/>
    <property type="project" value="UniProtKB-KW"/>
</dbReference>
<evidence type="ECO:0000256" key="1">
    <source>
        <dbReference type="ARBA" id="ARBA00001936"/>
    </source>
</evidence>
<evidence type="ECO:0000256" key="12">
    <source>
        <dbReference type="ARBA" id="ARBA00022840"/>
    </source>
</evidence>
<dbReference type="GO" id="GO:0005829">
    <property type="term" value="C:cytosol"/>
    <property type="evidence" value="ECO:0007669"/>
    <property type="project" value="TreeGrafter"/>
</dbReference>
<keyword evidence="12 19" id="KW-0067">ATP-binding</keyword>
<evidence type="ECO:0000256" key="16">
    <source>
        <dbReference type="ARBA" id="ARBA00023211"/>
    </source>
</evidence>
<comment type="catalytic activity">
    <reaction evidence="18">
        <text>2 D-alanine + ATP = D-alanyl-D-alanine + ADP + phosphate + H(+)</text>
        <dbReference type="Rhea" id="RHEA:11224"/>
        <dbReference type="ChEBI" id="CHEBI:15378"/>
        <dbReference type="ChEBI" id="CHEBI:30616"/>
        <dbReference type="ChEBI" id="CHEBI:43474"/>
        <dbReference type="ChEBI" id="CHEBI:57416"/>
        <dbReference type="ChEBI" id="CHEBI:57822"/>
        <dbReference type="ChEBI" id="CHEBI:456216"/>
        <dbReference type="EC" id="6.3.2.4"/>
    </reaction>
</comment>
<dbReference type="InterPro" id="IPR005905">
    <property type="entry name" value="D_ala_D_ala"/>
</dbReference>
<dbReference type="EMBL" id="LUTY01000106">
    <property type="protein sequence ID" value="OAD23905.1"/>
    <property type="molecule type" value="Genomic_DNA"/>
</dbReference>
<comment type="caution">
    <text evidence="21">The sequence shown here is derived from an EMBL/GenBank/DDBJ whole genome shotgun (WGS) entry which is preliminary data.</text>
</comment>
<dbReference type="GO" id="GO:0008716">
    <property type="term" value="F:D-alanine-D-alanine ligase activity"/>
    <property type="evidence" value="ECO:0007669"/>
    <property type="project" value="UniProtKB-EC"/>
</dbReference>
<comment type="cofactor">
    <cofactor evidence="1">
        <name>Mn(2+)</name>
        <dbReference type="ChEBI" id="CHEBI:29035"/>
    </cofactor>
</comment>
<keyword evidence="15" id="KW-0573">Peptidoglycan synthesis</keyword>
<keyword evidence="22" id="KW-1185">Reference proteome</keyword>
<evidence type="ECO:0000256" key="3">
    <source>
        <dbReference type="ARBA" id="ARBA00003921"/>
    </source>
</evidence>
<evidence type="ECO:0000256" key="2">
    <source>
        <dbReference type="ARBA" id="ARBA00001946"/>
    </source>
</evidence>
<comment type="cofactor">
    <cofactor evidence="2">
        <name>Mg(2+)</name>
        <dbReference type="ChEBI" id="CHEBI:18420"/>
    </cofactor>
</comment>
<evidence type="ECO:0000256" key="13">
    <source>
        <dbReference type="ARBA" id="ARBA00022842"/>
    </source>
</evidence>
<gene>
    <name evidence="21" type="ORF">THIOM_000251</name>
</gene>
<evidence type="ECO:0000256" key="14">
    <source>
        <dbReference type="ARBA" id="ARBA00022960"/>
    </source>
</evidence>
<keyword evidence="10" id="KW-0479">Metal-binding</keyword>
<dbReference type="InterPro" id="IPR011127">
    <property type="entry name" value="Dala_Dala_lig_N"/>
</dbReference>
<keyword evidence="11 19" id="KW-0547">Nucleotide-binding</keyword>
<reference evidence="21 22" key="1">
    <citation type="submission" date="2016-05" db="EMBL/GenBank/DDBJ databases">
        <title>Single-cell genome of chain-forming Candidatus Thiomargarita nelsonii and comparison to other large sulfur-oxidizing bacteria.</title>
        <authorList>
            <person name="Winkel M."/>
            <person name="Salman V."/>
            <person name="Woyke T."/>
            <person name="Schulz-Vogt H."/>
            <person name="Richter M."/>
            <person name="Flood B."/>
            <person name="Bailey J."/>
            <person name="Amann R."/>
            <person name="Mussmann M."/>
        </authorList>
    </citation>
    <scope>NUCLEOTIDE SEQUENCE [LARGE SCALE GENOMIC DNA]</scope>
    <source>
        <strain evidence="21 22">THI036</strain>
    </source>
</reference>
<keyword evidence="9 21" id="KW-0436">Ligase</keyword>
<evidence type="ECO:0000256" key="5">
    <source>
        <dbReference type="ARBA" id="ARBA00004752"/>
    </source>
</evidence>
<dbReference type="PANTHER" id="PTHR23132">
    <property type="entry name" value="D-ALANINE--D-ALANINE LIGASE"/>
    <property type="match status" value="1"/>
</dbReference>
<name>A0A176S792_9GAMM</name>
<dbReference type="PANTHER" id="PTHR23132:SF23">
    <property type="entry name" value="D-ALANINE--D-ALANINE LIGASE B"/>
    <property type="match status" value="1"/>
</dbReference>
<dbReference type="EC" id="6.3.2.4" evidence="7"/>
<keyword evidence="8" id="KW-0963">Cytoplasm</keyword>
<comment type="subcellular location">
    <subcellularLocation>
        <location evidence="4">Cytoplasm</location>
    </subcellularLocation>
</comment>
<dbReference type="PIRSF" id="PIRSF039102">
    <property type="entry name" value="Ddl/VanB"/>
    <property type="match status" value="1"/>
</dbReference>
<evidence type="ECO:0000256" key="17">
    <source>
        <dbReference type="ARBA" id="ARBA00023316"/>
    </source>
</evidence>
<evidence type="ECO:0000256" key="6">
    <source>
        <dbReference type="ARBA" id="ARBA00010871"/>
    </source>
</evidence>
<sequence>MKKDFGKVAVLMGGNSAEREVSLKSGQAILEALLRQGVDALGIDTAHDVVTQLTKTQFDRVFIALHGRGGEDGTIQGLLEHLGLPYTGSGVLGSALAMDKYRTKQLWQGLGLPTPASVPLQADSDFNQVVEQVGLPLMVKPVLEGSSVGISKVTTVNELAQAVETALQFDCLVIAEHFVSGIEYTAAILQETVFPLIRLETPRDFYDYTAKYSDNKTSYICPCGLPAEQEQALQNIAKQAFLSIGARGWGR</sequence>
<evidence type="ECO:0000256" key="4">
    <source>
        <dbReference type="ARBA" id="ARBA00004496"/>
    </source>
</evidence>
<evidence type="ECO:0000259" key="20">
    <source>
        <dbReference type="PROSITE" id="PS50975"/>
    </source>
</evidence>
<feature type="domain" description="ATP-grasp" evidence="20">
    <location>
        <begin position="104"/>
        <end position="248"/>
    </location>
</feature>
<dbReference type="PROSITE" id="PS00843">
    <property type="entry name" value="DALA_DALA_LIGASE_1"/>
    <property type="match status" value="1"/>
</dbReference>
<dbReference type="SUPFAM" id="SSF52440">
    <property type="entry name" value="PreATP-grasp domain"/>
    <property type="match status" value="1"/>
</dbReference>
<evidence type="ECO:0000256" key="11">
    <source>
        <dbReference type="ARBA" id="ARBA00022741"/>
    </source>
</evidence>
<dbReference type="Pfam" id="PF07478">
    <property type="entry name" value="Dala_Dala_lig_C"/>
    <property type="match status" value="1"/>
</dbReference>
<protein>
    <recommendedName>
        <fullName evidence="7">D-alanine--D-alanine ligase</fullName>
        <ecNumber evidence="7">6.3.2.4</ecNumber>
    </recommendedName>
</protein>
<dbReference type="GO" id="GO:0005524">
    <property type="term" value="F:ATP binding"/>
    <property type="evidence" value="ECO:0007669"/>
    <property type="project" value="UniProtKB-UniRule"/>
</dbReference>
<dbReference type="SUPFAM" id="SSF56059">
    <property type="entry name" value="Glutathione synthetase ATP-binding domain-like"/>
    <property type="match status" value="1"/>
</dbReference>
<evidence type="ECO:0000256" key="9">
    <source>
        <dbReference type="ARBA" id="ARBA00022598"/>
    </source>
</evidence>
<proteinExistence type="inferred from homology"/>
<dbReference type="PROSITE" id="PS50975">
    <property type="entry name" value="ATP_GRASP"/>
    <property type="match status" value="1"/>
</dbReference>
<dbReference type="GO" id="GO:0009252">
    <property type="term" value="P:peptidoglycan biosynthetic process"/>
    <property type="evidence" value="ECO:0007669"/>
    <property type="project" value="UniProtKB-UniPathway"/>
</dbReference>
<keyword evidence="14" id="KW-0133">Cell shape</keyword>
<dbReference type="NCBIfam" id="TIGR01205">
    <property type="entry name" value="D_ala_D_alaTIGR"/>
    <property type="match status" value="1"/>
</dbReference>
<dbReference type="InterPro" id="IPR011761">
    <property type="entry name" value="ATP-grasp"/>
</dbReference>
<dbReference type="FunFam" id="3.40.50.20:FF:000013">
    <property type="entry name" value="D-alanine--D-alanine ligase"/>
    <property type="match status" value="1"/>
</dbReference>
<evidence type="ECO:0000313" key="22">
    <source>
        <dbReference type="Proteomes" id="UP000076962"/>
    </source>
</evidence>
<comment type="similarity">
    <text evidence="6">Belongs to the D-alanine--D-alanine ligase family.</text>
</comment>
<evidence type="ECO:0000256" key="15">
    <source>
        <dbReference type="ARBA" id="ARBA00022984"/>
    </source>
</evidence>
<dbReference type="InterPro" id="IPR013815">
    <property type="entry name" value="ATP_grasp_subdomain_1"/>
</dbReference>
<dbReference type="InterPro" id="IPR011095">
    <property type="entry name" value="Dala_Dala_lig_C"/>
</dbReference>
<keyword evidence="17" id="KW-0961">Cell wall biogenesis/degradation</keyword>
<dbReference type="Gene3D" id="3.30.1490.20">
    <property type="entry name" value="ATP-grasp fold, A domain"/>
    <property type="match status" value="1"/>
</dbReference>
<dbReference type="Proteomes" id="UP000076962">
    <property type="component" value="Unassembled WGS sequence"/>
</dbReference>
<dbReference type="NCBIfam" id="NF002378">
    <property type="entry name" value="PRK01372.1"/>
    <property type="match status" value="1"/>
</dbReference>
<comment type="pathway">
    <text evidence="5">Cell wall biogenesis; peptidoglycan biosynthesis.</text>
</comment>
<evidence type="ECO:0000256" key="8">
    <source>
        <dbReference type="ARBA" id="ARBA00022490"/>
    </source>
</evidence>
<keyword evidence="16" id="KW-0464">Manganese</keyword>
<accession>A0A176S792</accession>
<dbReference type="Gene3D" id="3.30.470.20">
    <property type="entry name" value="ATP-grasp fold, B domain"/>
    <property type="match status" value="1"/>
</dbReference>
<organism evidence="21 22">
    <name type="scientific">Candidatus Thiomargarita nelsonii</name>
    <dbReference type="NCBI Taxonomy" id="1003181"/>
    <lineage>
        <taxon>Bacteria</taxon>
        <taxon>Pseudomonadati</taxon>
        <taxon>Pseudomonadota</taxon>
        <taxon>Gammaproteobacteria</taxon>
        <taxon>Thiotrichales</taxon>
        <taxon>Thiotrichaceae</taxon>
        <taxon>Thiomargarita</taxon>
    </lineage>
</organism>
<dbReference type="InterPro" id="IPR000291">
    <property type="entry name" value="D-Ala_lig_Van_CS"/>
</dbReference>
<feature type="non-terminal residue" evidence="21">
    <location>
        <position position="251"/>
    </location>
</feature>
<dbReference type="GO" id="GO:0046872">
    <property type="term" value="F:metal ion binding"/>
    <property type="evidence" value="ECO:0007669"/>
    <property type="project" value="UniProtKB-KW"/>
</dbReference>
<dbReference type="AlphaFoldDB" id="A0A176S792"/>
<evidence type="ECO:0000256" key="10">
    <source>
        <dbReference type="ARBA" id="ARBA00022723"/>
    </source>
</evidence>
<dbReference type="Gene3D" id="3.40.50.20">
    <property type="match status" value="1"/>
</dbReference>
<evidence type="ECO:0000256" key="18">
    <source>
        <dbReference type="ARBA" id="ARBA00047614"/>
    </source>
</evidence>
<dbReference type="GO" id="GO:0008360">
    <property type="term" value="P:regulation of cell shape"/>
    <property type="evidence" value="ECO:0007669"/>
    <property type="project" value="UniProtKB-KW"/>
</dbReference>
<evidence type="ECO:0000256" key="7">
    <source>
        <dbReference type="ARBA" id="ARBA00012216"/>
    </source>
</evidence>
<comment type="function">
    <text evidence="3">Cell wall formation.</text>
</comment>
<dbReference type="UniPathway" id="UPA00219"/>
<dbReference type="Pfam" id="PF01820">
    <property type="entry name" value="Dala_Dala_lig_N"/>
    <property type="match status" value="1"/>
</dbReference>
<evidence type="ECO:0000313" key="21">
    <source>
        <dbReference type="EMBL" id="OAD23905.1"/>
    </source>
</evidence>
<keyword evidence="13" id="KW-0460">Magnesium</keyword>
<evidence type="ECO:0000256" key="19">
    <source>
        <dbReference type="PROSITE-ProRule" id="PRU00409"/>
    </source>
</evidence>
<dbReference type="InterPro" id="IPR016185">
    <property type="entry name" value="PreATP-grasp_dom_sf"/>
</dbReference>